<keyword evidence="2" id="KW-1133">Transmembrane helix</keyword>
<dbReference type="RefSeq" id="XP_044543496.1">
    <property type="nucleotide sequence ID" value="XM_044686486.1"/>
</dbReference>
<dbReference type="Proteomes" id="UP000816034">
    <property type="component" value="Unassembled WGS sequence"/>
</dbReference>
<reference evidence="3 4" key="1">
    <citation type="journal article" date="2018" name="BMC Genomics">
        <title>The genome of Naegleria lovaniensis, the basis for a comparative approach to unravel pathogenicity factors of the human pathogenic amoeba N. fowleri.</title>
        <authorList>
            <person name="Liechti N."/>
            <person name="Schurch N."/>
            <person name="Bruggmann R."/>
            <person name="Wittwer M."/>
        </authorList>
    </citation>
    <scope>NUCLEOTIDE SEQUENCE [LARGE SCALE GENOMIC DNA]</scope>
    <source>
        <strain evidence="3 4">ATCC 30569</strain>
    </source>
</reference>
<dbReference type="AlphaFoldDB" id="A0AA88GEV8"/>
<evidence type="ECO:0000256" key="2">
    <source>
        <dbReference type="SAM" id="Phobius"/>
    </source>
</evidence>
<evidence type="ECO:0000313" key="3">
    <source>
        <dbReference type="EMBL" id="KAG2374322.1"/>
    </source>
</evidence>
<feature type="transmembrane region" description="Helical" evidence="2">
    <location>
        <begin position="405"/>
        <end position="423"/>
    </location>
</feature>
<accession>A0AA88GEV8</accession>
<gene>
    <name evidence="3" type="ORF">C9374_010892</name>
</gene>
<proteinExistence type="predicted"/>
<protein>
    <submittedName>
        <fullName evidence="3">Uncharacterized protein</fullName>
    </submittedName>
</protein>
<dbReference type="PANTHER" id="PTHR33538">
    <property type="entry name" value="PROTEIN GAMETE EXPRESSED 1"/>
    <property type="match status" value="1"/>
</dbReference>
<feature type="transmembrane region" description="Helical" evidence="2">
    <location>
        <begin position="435"/>
        <end position="452"/>
    </location>
</feature>
<organism evidence="3 4">
    <name type="scientific">Naegleria lovaniensis</name>
    <name type="common">Amoeba</name>
    <dbReference type="NCBI Taxonomy" id="51637"/>
    <lineage>
        <taxon>Eukaryota</taxon>
        <taxon>Discoba</taxon>
        <taxon>Heterolobosea</taxon>
        <taxon>Tetramitia</taxon>
        <taxon>Eutetramitia</taxon>
        <taxon>Vahlkampfiidae</taxon>
        <taxon>Naegleria</taxon>
    </lineage>
</organism>
<feature type="transmembrane region" description="Helical" evidence="2">
    <location>
        <begin position="472"/>
        <end position="490"/>
    </location>
</feature>
<dbReference type="InterPro" id="IPR040346">
    <property type="entry name" value="GEX1/Brambleberry"/>
</dbReference>
<keyword evidence="4" id="KW-1185">Reference proteome</keyword>
<comment type="caution">
    <text evidence="3">The sequence shown here is derived from an EMBL/GenBank/DDBJ whole genome shotgun (WGS) entry which is preliminary data.</text>
</comment>
<evidence type="ECO:0000256" key="1">
    <source>
        <dbReference type="SAM" id="Coils"/>
    </source>
</evidence>
<keyword evidence="2" id="KW-0472">Membrane</keyword>
<evidence type="ECO:0000313" key="4">
    <source>
        <dbReference type="Proteomes" id="UP000816034"/>
    </source>
</evidence>
<dbReference type="PANTHER" id="PTHR33538:SF2">
    <property type="entry name" value="PROTEIN GAMETE EXPRESSED 1"/>
    <property type="match status" value="1"/>
</dbReference>
<feature type="coiled-coil region" evidence="1">
    <location>
        <begin position="281"/>
        <end position="308"/>
    </location>
</feature>
<keyword evidence="2" id="KW-0812">Transmembrane</keyword>
<dbReference type="EMBL" id="PYSW02000046">
    <property type="protein sequence ID" value="KAG2374322.1"/>
    <property type="molecule type" value="Genomic_DNA"/>
</dbReference>
<dbReference type="GeneID" id="68103346"/>
<name>A0AA88GEV8_NAELO</name>
<sequence>MAWSFLGWSFGEVSEHVEKGKELLGHYKKQSDWSNCWRDAVNEMVEHCKQIKTDEITRTKLAIQLTNCHLSKSGLMTYQCKDDMTIQECTKDMITSPIAFNSYTEFSTHVDNICFFIKSELFQEKSDQIINSLLDETVRTLESINSLNEKAVKTNSIVQTSMEMQEKVLQGQNKFDATLRTMKKLEYEFFQNLTQEFLKVNSLSKNLFDELHHISTEQSKHRTQVEDHFYSLNSANKELSRALDRSLQQTKQMSEDQSSIIHTLNGLNQKQNEIYEISSLSLQQQDQLLKAQNALQKLQQDLHVLTSTKLESIEVKSLNIEHGLEKNMEYQNLLFEQQKQAEYQLTRLQDQQQLLFQDAKKSLEELLKYNEDAATSIKEQHVQVQKIMNGVMDLITVNTSLLGEYMDIKSILFYSLAVVLTFLLTSSKFTQNARFYIYLVFTLNLFVEKYVLSNLLDPLNTTRVNYWKGVCRQLSLLLSFLCLTWSFFLYKDYSQMSFEEISHLRKEILDLRKANISSNNYQIFSPFRSEKHSDRRGTYQPAPIHDWKQIKY</sequence>
<keyword evidence="1" id="KW-0175">Coiled coil</keyword>